<dbReference type="PIRSF" id="PIRSF029287">
    <property type="entry name" value="UCP029287"/>
    <property type="match status" value="1"/>
</dbReference>
<dbReference type="Pfam" id="PF09867">
    <property type="entry name" value="TagF_N"/>
    <property type="match status" value="1"/>
</dbReference>
<dbReference type="Proteomes" id="UP000185639">
    <property type="component" value="Unassembled WGS sequence"/>
</dbReference>
<dbReference type="InterPro" id="IPR017748">
    <property type="entry name" value="TagF"/>
</dbReference>
<dbReference type="Gene3D" id="3.40.1730.10">
    <property type="entry name" value="pa0076 domain"/>
    <property type="match status" value="1"/>
</dbReference>
<dbReference type="EMBL" id="FTOH01000008">
    <property type="protein sequence ID" value="SIT05560.1"/>
    <property type="molecule type" value="Genomic_DNA"/>
</dbReference>
<proteinExistence type="predicted"/>
<dbReference type="InterPro" id="IPR038225">
    <property type="entry name" value="TagF_sf"/>
</dbReference>
<gene>
    <name evidence="1" type="ORF">SAMN05421686_108144</name>
</gene>
<dbReference type="RefSeq" id="WP_076516931.1">
    <property type="nucleotide sequence ID" value="NZ_FTOH01000008.1"/>
</dbReference>
<evidence type="ECO:0000313" key="1">
    <source>
        <dbReference type="EMBL" id="SIT05560.1"/>
    </source>
</evidence>
<reference evidence="2" key="1">
    <citation type="submission" date="2017-01" db="EMBL/GenBank/DDBJ databases">
        <authorList>
            <person name="Varghese N."/>
            <person name="Submissions S."/>
        </authorList>
    </citation>
    <scope>NUCLEOTIDE SEQUENCE [LARGE SCALE GENOMIC DNA]</scope>
    <source>
        <strain evidence="2">DSM 24913</strain>
    </source>
</reference>
<dbReference type="NCBIfam" id="TIGR03373">
    <property type="entry name" value="VI_minor_4"/>
    <property type="match status" value="1"/>
</dbReference>
<evidence type="ECO:0000313" key="2">
    <source>
        <dbReference type="Proteomes" id="UP000185639"/>
    </source>
</evidence>
<dbReference type="OrthoDB" id="9801841at2"/>
<organism evidence="1 2">
    <name type="scientific">Thalassolituus maritimus</name>
    <dbReference type="NCBI Taxonomy" id="484498"/>
    <lineage>
        <taxon>Bacteria</taxon>
        <taxon>Pseudomonadati</taxon>
        <taxon>Pseudomonadota</taxon>
        <taxon>Gammaproteobacteria</taxon>
        <taxon>Oceanospirillales</taxon>
        <taxon>Oceanospirillaceae</taxon>
        <taxon>Thalassolituus</taxon>
    </lineage>
</organism>
<accession>A0A1N7P4U3</accession>
<dbReference type="STRING" id="484498.SAMN05421686_108144"/>
<protein>
    <submittedName>
        <fullName evidence="1">Type VI secretion system protein ImpM</fullName>
    </submittedName>
</protein>
<name>A0A1N7P4U3_9GAMM</name>
<sequence length="215" mass="23382">MNYGIYGKLPAHGDFLVRNLPQTFIDVWDEWLQCVVAGSRNILADDWLDFYLTSSVWRFGLDSGVVDQQRWAGILVPSVDSVGRYFPLSIAVPLAQGENLYALMADGDGWFAELQQVAISGLHEQLTVDDLCGKLNHVAIPSCTRHCFISASGSQVSVGGANPEFGSLHSMTQLVPGSVSLWGMSANENTPSVSFVASGLPSPEEYTHMLTGQWS</sequence>
<keyword evidence="2" id="KW-1185">Reference proteome</keyword>
<dbReference type="AlphaFoldDB" id="A0A1N7P4U3"/>